<gene>
    <name evidence="3" type="ORF">DL546_003107</name>
</gene>
<dbReference type="PANTHER" id="PTHR47795:SF1">
    <property type="entry name" value="DNA-DEPENDENT METALLOPROTEASE WSS1 HOMOLOG 2"/>
    <property type="match status" value="1"/>
</dbReference>
<evidence type="ECO:0000256" key="1">
    <source>
        <dbReference type="SAM" id="MobiDB-lite"/>
    </source>
</evidence>
<feature type="compositionally biased region" description="Basic and acidic residues" evidence="1">
    <location>
        <begin position="331"/>
        <end position="367"/>
    </location>
</feature>
<evidence type="ECO:0000313" key="4">
    <source>
        <dbReference type="Proteomes" id="UP000275385"/>
    </source>
</evidence>
<dbReference type="AlphaFoldDB" id="A0A420XYM3"/>
<comment type="caution">
    <text evidence="3">The sequence shown here is derived from an EMBL/GenBank/DDBJ whole genome shotgun (WGS) entry which is preliminary data.</text>
</comment>
<dbReference type="Pfam" id="PF08325">
    <property type="entry name" value="WLM"/>
    <property type="match status" value="1"/>
</dbReference>
<proteinExistence type="predicted"/>
<evidence type="ECO:0000259" key="2">
    <source>
        <dbReference type="PROSITE" id="PS51397"/>
    </source>
</evidence>
<dbReference type="OrthoDB" id="49605at2759"/>
<sequence>MAAEVDSPLSHSSDANLPPQADEEDQSCILTVKFSPVKHISNWTFPGDATLDEFITRCDELWPEYDWNHAKLMISPLSRSTDPASVKALLKPLSDGDLPLSHLHTKTVKILAQKRSDIETLNSTAAAALAKRQAKARHRALKRTSAVAQQDATYTFHTVQPLPYLPRPERSLAFLQRLKEDPGIRGVMRKHKYSVGLLTEMDPAAYTEANHEGVTRILGLNRNKGEVIELRLRTDAGDGYRDYNTIRKTLCHELAHNVHGPHDRQFWDLCHQIEREVAAGSGGRTIGEVSAGPVREEDEEEVADHGAWEGGSYVLGGSADSAGASGTSMRPMDRREIIARAAEARMKETERAKREARERSQREGQGS</sequence>
<dbReference type="EMBL" id="QVQW01000092">
    <property type="protein sequence ID" value="RKU40771.1"/>
    <property type="molecule type" value="Genomic_DNA"/>
</dbReference>
<organism evidence="3 4">
    <name type="scientific">Coniochaeta pulveracea</name>
    <dbReference type="NCBI Taxonomy" id="177199"/>
    <lineage>
        <taxon>Eukaryota</taxon>
        <taxon>Fungi</taxon>
        <taxon>Dikarya</taxon>
        <taxon>Ascomycota</taxon>
        <taxon>Pezizomycotina</taxon>
        <taxon>Sordariomycetes</taxon>
        <taxon>Sordariomycetidae</taxon>
        <taxon>Coniochaetales</taxon>
        <taxon>Coniochaetaceae</taxon>
        <taxon>Coniochaeta</taxon>
    </lineage>
</organism>
<dbReference type="PROSITE" id="PS51397">
    <property type="entry name" value="WLM"/>
    <property type="match status" value="1"/>
</dbReference>
<dbReference type="Proteomes" id="UP000275385">
    <property type="component" value="Unassembled WGS sequence"/>
</dbReference>
<keyword evidence="4" id="KW-1185">Reference proteome</keyword>
<feature type="region of interest" description="Disordered" evidence="1">
    <location>
        <begin position="1"/>
        <end position="22"/>
    </location>
</feature>
<dbReference type="PANTHER" id="PTHR47795">
    <property type="entry name" value="UBIQUITIN AND WLM DOMAIN-CONTAINING METALLOPROTEASE SPCC1442.07C"/>
    <property type="match status" value="1"/>
</dbReference>
<reference evidence="3 4" key="1">
    <citation type="submission" date="2018-08" db="EMBL/GenBank/DDBJ databases">
        <title>Draft genome of the lignicolous fungus Coniochaeta pulveracea.</title>
        <authorList>
            <person name="Borstlap C.J."/>
            <person name="De Witt R.N."/>
            <person name="Botha A."/>
            <person name="Volschenk H."/>
        </authorList>
    </citation>
    <scope>NUCLEOTIDE SEQUENCE [LARGE SCALE GENOMIC DNA]</scope>
    <source>
        <strain evidence="3 4">CAB683</strain>
    </source>
</reference>
<name>A0A420XYM3_9PEZI</name>
<dbReference type="InterPro" id="IPR013536">
    <property type="entry name" value="WLM_dom"/>
</dbReference>
<protein>
    <recommendedName>
        <fullName evidence="2">WLM domain-containing protein</fullName>
    </recommendedName>
</protein>
<feature type="compositionally biased region" description="Low complexity" evidence="1">
    <location>
        <begin position="316"/>
        <end position="328"/>
    </location>
</feature>
<dbReference type="STRING" id="177199.A0A420XYM3"/>
<feature type="region of interest" description="Disordered" evidence="1">
    <location>
        <begin position="309"/>
        <end position="367"/>
    </location>
</feature>
<accession>A0A420XYM3</accession>
<evidence type="ECO:0000313" key="3">
    <source>
        <dbReference type="EMBL" id="RKU40771.1"/>
    </source>
</evidence>
<dbReference type="GO" id="GO:0070628">
    <property type="term" value="F:proteasome binding"/>
    <property type="evidence" value="ECO:0007669"/>
    <property type="project" value="TreeGrafter"/>
</dbReference>
<feature type="domain" description="WLM" evidence="2">
    <location>
        <begin position="147"/>
        <end position="347"/>
    </location>
</feature>